<keyword evidence="3 14" id="KW-0813">Transport</keyword>
<evidence type="ECO:0000256" key="7">
    <source>
        <dbReference type="ARBA" id="ARBA00022982"/>
    </source>
</evidence>
<feature type="transmembrane region" description="Helical" evidence="15">
    <location>
        <begin position="148"/>
        <end position="168"/>
    </location>
</feature>
<dbReference type="STRING" id="861298.SAMN04488136_102138"/>
<feature type="transmembrane region" description="Helical" evidence="15">
    <location>
        <begin position="47"/>
        <end position="67"/>
    </location>
</feature>
<dbReference type="InterPro" id="IPR022920">
    <property type="entry name" value="Disulphide_bond_form_DsbB"/>
</dbReference>
<evidence type="ECO:0000256" key="1">
    <source>
        <dbReference type="ARBA" id="ARBA00004429"/>
    </source>
</evidence>
<dbReference type="PANTHER" id="PTHR36570">
    <property type="entry name" value="DISULFIDE BOND FORMATION PROTEIN B"/>
    <property type="match status" value="1"/>
</dbReference>
<evidence type="ECO:0000256" key="14">
    <source>
        <dbReference type="HAMAP-Rule" id="MF_00286"/>
    </source>
</evidence>
<evidence type="ECO:0000256" key="11">
    <source>
        <dbReference type="ARBA" id="ARBA00023157"/>
    </source>
</evidence>
<evidence type="ECO:0000256" key="3">
    <source>
        <dbReference type="ARBA" id="ARBA00022448"/>
    </source>
</evidence>
<proteinExistence type="inferred from homology"/>
<dbReference type="RefSeq" id="WP_093269129.1">
    <property type="nucleotide sequence ID" value="NZ_FNDD01000002.1"/>
</dbReference>
<evidence type="ECO:0000256" key="4">
    <source>
        <dbReference type="ARBA" id="ARBA00022475"/>
    </source>
</evidence>
<feature type="topological domain" description="Cytoplasmic" evidence="14">
    <location>
        <begin position="167"/>
        <end position="173"/>
    </location>
</feature>
<evidence type="ECO:0000256" key="13">
    <source>
        <dbReference type="ARBA" id="ARBA00023284"/>
    </source>
</evidence>
<keyword evidence="10 14" id="KW-0472">Membrane</keyword>
<keyword evidence="5" id="KW-0997">Cell inner membrane</keyword>
<keyword evidence="11 14" id="KW-1015">Disulfide bond</keyword>
<dbReference type="GO" id="GO:0005886">
    <property type="term" value="C:plasma membrane"/>
    <property type="evidence" value="ECO:0007669"/>
    <property type="project" value="UniProtKB-SubCell"/>
</dbReference>
<dbReference type="Gene3D" id="1.20.1550.10">
    <property type="entry name" value="DsbB-like"/>
    <property type="match status" value="1"/>
</dbReference>
<keyword evidence="12 14" id="KW-0143">Chaperone</keyword>
<evidence type="ECO:0000256" key="6">
    <source>
        <dbReference type="ARBA" id="ARBA00022692"/>
    </source>
</evidence>
<gene>
    <name evidence="14" type="primary">dsbB</name>
    <name evidence="16" type="ORF">SAMN04488136_102138</name>
</gene>
<comment type="subcellular location">
    <subcellularLocation>
        <location evidence="1">Cell inner membrane</location>
        <topology evidence="1">Multi-pass membrane protein</topology>
    </subcellularLocation>
    <subcellularLocation>
        <location evidence="14">Cell membrane</location>
        <topology evidence="14">Multi-pass membrane protein</topology>
    </subcellularLocation>
</comment>
<accession>A0A1G7WS70</accession>
<name>A0A1G7WS70_9VIBR</name>
<sequence length="173" mass="19640">MNLLTSIKSFSMQRRAWLLLLAFIIVFEACALFFQHVMMLAPCVMCIYERVAMLGIGCAAIVGAIAPQNPVFRWLGLIGWGLSAYKGLTLAMQHVEYQFHPSPFATCDVFVTLPSWMPLNKWMPWMFEAYGDCSKVVWQFLTLSMPQWLVIIFAGNLIALAIIVIAQLTRTKR</sequence>
<dbReference type="GO" id="GO:0015035">
    <property type="term" value="F:protein-disulfide reductase activity"/>
    <property type="evidence" value="ECO:0007669"/>
    <property type="project" value="UniProtKB-UniRule"/>
</dbReference>
<feature type="topological domain" description="Cytoplasmic" evidence="14">
    <location>
        <begin position="1"/>
        <end position="16"/>
    </location>
</feature>
<keyword evidence="9 14" id="KW-0560">Oxidoreductase</keyword>
<evidence type="ECO:0000256" key="10">
    <source>
        <dbReference type="ARBA" id="ARBA00023136"/>
    </source>
</evidence>
<dbReference type="Pfam" id="PF02600">
    <property type="entry name" value="DsbB"/>
    <property type="match status" value="1"/>
</dbReference>
<keyword evidence="7 14" id="KW-0249">Electron transport</keyword>
<evidence type="ECO:0000256" key="15">
    <source>
        <dbReference type="SAM" id="Phobius"/>
    </source>
</evidence>
<dbReference type="HAMAP" id="MF_00286">
    <property type="entry name" value="DsbB"/>
    <property type="match status" value="1"/>
</dbReference>
<evidence type="ECO:0000256" key="8">
    <source>
        <dbReference type="ARBA" id="ARBA00022989"/>
    </source>
</evidence>
<keyword evidence="17" id="KW-1185">Reference proteome</keyword>
<evidence type="ECO:0000313" key="17">
    <source>
        <dbReference type="Proteomes" id="UP000198854"/>
    </source>
</evidence>
<organism evidence="16 17">
    <name type="scientific">Vibrio xiamenensis</name>
    <dbReference type="NCBI Taxonomy" id="861298"/>
    <lineage>
        <taxon>Bacteria</taxon>
        <taxon>Pseudomonadati</taxon>
        <taxon>Pseudomonadota</taxon>
        <taxon>Gammaproteobacteria</taxon>
        <taxon>Vibrionales</taxon>
        <taxon>Vibrionaceae</taxon>
        <taxon>Vibrio</taxon>
    </lineage>
</organism>
<protein>
    <recommendedName>
        <fullName evidence="14">Disulfide bond formation protein B</fullName>
    </recommendedName>
    <alternativeName>
        <fullName evidence="14">Disulfide oxidoreductase</fullName>
    </alternativeName>
</protein>
<dbReference type="Proteomes" id="UP000198854">
    <property type="component" value="Unassembled WGS sequence"/>
</dbReference>
<feature type="disulfide bond" description="Redox-active" evidence="14">
    <location>
        <begin position="107"/>
        <end position="133"/>
    </location>
</feature>
<dbReference type="EMBL" id="FNDD01000002">
    <property type="protein sequence ID" value="SDG74763.1"/>
    <property type="molecule type" value="Genomic_DNA"/>
</dbReference>
<feature type="disulfide bond" description="Redox-active" evidence="14">
    <location>
        <begin position="43"/>
        <end position="46"/>
    </location>
</feature>
<dbReference type="PANTHER" id="PTHR36570:SF2">
    <property type="entry name" value="DISULFIDE BOND FORMATION PROTEIN B"/>
    <property type="match status" value="1"/>
</dbReference>
<dbReference type="SUPFAM" id="SSF158442">
    <property type="entry name" value="DsbB-like"/>
    <property type="match status" value="1"/>
</dbReference>
<dbReference type="OrthoDB" id="3711263at2"/>
<dbReference type="InterPro" id="IPR023380">
    <property type="entry name" value="DsbB-like_sf"/>
</dbReference>
<dbReference type="GO" id="GO:0006457">
    <property type="term" value="P:protein folding"/>
    <property type="evidence" value="ECO:0007669"/>
    <property type="project" value="InterPro"/>
</dbReference>
<evidence type="ECO:0000313" key="16">
    <source>
        <dbReference type="EMBL" id="SDG74763.1"/>
    </source>
</evidence>
<evidence type="ECO:0000256" key="2">
    <source>
        <dbReference type="ARBA" id="ARBA00008823"/>
    </source>
</evidence>
<dbReference type="InterPro" id="IPR050183">
    <property type="entry name" value="DsbB"/>
</dbReference>
<dbReference type="GO" id="GO:0009055">
    <property type="term" value="F:electron transfer activity"/>
    <property type="evidence" value="ECO:0007669"/>
    <property type="project" value="UniProtKB-UniRule"/>
</dbReference>
<dbReference type="NCBIfam" id="NF002485">
    <property type="entry name" value="PRK01749.1"/>
    <property type="match status" value="1"/>
</dbReference>
<comment type="similarity">
    <text evidence="2 14">Belongs to the DsbB family.</text>
</comment>
<keyword evidence="13 14" id="KW-0676">Redox-active center</keyword>
<reference evidence="16 17" key="1">
    <citation type="submission" date="2016-10" db="EMBL/GenBank/DDBJ databases">
        <authorList>
            <person name="de Groot N.N."/>
        </authorList>
    </citation>
    <scope>NUCLEOTIDE SEQUENCE [LARGE SCALE GENOMIC DNA]</scope>
    <source>
        <strain evidence="16 17">CGMCC 1.10228</strain>
    </source>
</reference>
<comment type="function">
    <text evidence="14">Required for disulfide bond formation in some periplasmic proteins. Acts by oxidizing the DsbA protein.</text>
</comment>
<keyword evidence="8 14" id="KW-1133">Transmembrane helix</keyword>
<feature type="transmembrane region" description="Helical" evidence="15">
    <location>
        <begin position="74"/>
        <end position="95"/>
    </location>
</feature>
<keyword evidence="6 14" id="KW-0812">Transmembrane</keyword>
<evidence type="ECO:0000256" key="12">
    <source>
        <dbReference type="ARBA" id="ARBA00023186"/>
    </source>
</evidence>
<evidence type="ECO:0000256" key="9">
    <source>
        <dbReference type="ARBA" id="ARBA00023002"/>
    </source>
</evidence>
<keyword evidence="4 14" id="KW-1003">Cell membrane</keyword>
<feature type="topological domain" description="Periplasmic" evidence="14">
    <location>
        <begin position="93"/>
        <end position="147"/>
    </location>
</feature>
<evidence type="ECO:0000256" key="5">
    <source>
        <dbReference type="ARBA" id="ARBA00022519"/>
    </source>
</evidence>
<dbReference type="AlphaFoldDB" id="A0A1G7WS70"/>
<comment type="caution">
    <text evidence="14">Lacks conserved residue(s) required for the propagation of feature annotation.</text>
</comment>
<feature type="topological domain" description="Periplasmic" evidence="14">
    <location>
        <begin position="34"/>
        <end position="51"/>
    </location>
</feature>
<dbReference type="InterPro" id="IPR003752">
    <property type="entry name" value="DiS_bond_form_DsbB/BdbC"/>
</dbReference>